<protein>
    <submittedName>
        <fullName evidence="3">Uncharacterized protein</fullName>
    </submittedName>
</protein>
<name>A0ABR3FTQ8_9AGAR</name>
<feature type="transmembrane region" description="Helical" evidence="2">
    <location>
        <begin position="20"/>
        <end position="42"/>
    </location>
</feature>
<keyword evidence="2" id="KW-1133">Transmembrane helix</keyword>
<dbReference type="EMBL" id="JBAHYK010000080">
    <property type="protein sequence ID" value="KAL0578890.1"/>
    <property type="molecule type" value="Genomic_DNA"/>
</dbReference>
<proteinExistence type="predicted"/>
<feature type="region of interest" description="Disordered" evidence="1">
    <location>
        <begin position="355"/>
        <end position="392"/>
    </location>
</feature>
<feature type="transmembrane region" description="Helical" evidence="2">
    <location>
        <begin position="405"/>
        <end position="425"/>
    </location>
</feature>
<evidence type="ECO:0000256" key="1">
    <source>
        <dbReference type="SAM" id="MobiDB-lite"/>
    </source>
</evidence>
<accession>A0ABR3FTQ8</accession>
<evidence type="ECO:0000256" key="2">
    <source>
        <dbReference type="SAM" id="Phobius"/>
    </source>
</evidence>
<keyword evidence="4" id="KW-1185">Reference proteome</keyword>
<organism evidence="3 4">
    <name type="scientific">Marasmius crinis-equi</name>
    <dbReference type="NCBI Taxonomy" id="585013"/>
    <lineage>
        <taxon>Eukaryota</taxon>
        <taxon>Fungi</taxon>
        <taxon>Dikarya</taxon>
        <taxon>Basidiomycota</taxon>
        <taxon>Agaricomycotina</taxon>
        <taxon>Agaricomycetes</taxon>
        <taxon>Agaricomycetidae</taxon>
        <taxon>Agaricales</taxon>
        <taxon>Marasmiineae</taxon>
        <taxon>Marasmiaceae</taxon>
        <taxon>Marasmius</taxon>
    </lineage>
</organism>
<comment type="caution">
    <text evidence="3">The sequence shown here is derived from an EMBL/GenBank/DDBJ whole genome shotgun (WGS) entry which is preliminary data.</text>
</comment>
<keyword evidence="2" id="KW-0812">Transmembrane</keyword>
<feature type="transmembrane region" description="Helical" evidence="2">
    <location>
        <begin position="445"/>
        <end position="464"/>
    </location>
</feature>
<feature type="region of interest" description="Disordered" evidence="1">
    <location>
        <begin position="213"/>
        <end position="233"/>
    </location>
</feature>
<gene>
    <name evidence="3" type="ORF">V5O48_003123</name>
</gene>
<keyword evidence="2" id="KW-0472">Membrane</keyword>
<feature type="compositionally biased region" description="Low complexity" evidence="1">
    <location>
        <begin position="369"/>
        <end position="392"/>
    </location>
</feature>
<evidence type="ECO:0000313" key="4">
    <source>
        <dbReference type="Proteomes" id="UP001465976"/>
    </source>
</evidence>
<evidence type="ECO:0000313" key="3">
    <source>
        <dbReference type="EMBL" id="KAL0578890.1"/>
    </source>
</evidence>
<reference evidence="3 4" key="1">
    <citation type="submission" date="2024-02" db="EMBL/GenBank/DDBJ databases">
        <title>A draft genome for the cacao thread blight pathogen Marasmius crinis-equi.</title>
        <authorList>
            <person name="Cohen S.P."/>
            <person name="Baruah I.K."/>
            <person name="Amoako-Attah I."/>
            <person name="Bukari Y."/>
            <person name="Meinhardt L.W."/>
            <person name="Bailey B.A."/>
        </authorList>
    </citation>
    <scope>NUCLEOTIDE SEQUENCE [LARGE SCALE GENOMIC DNA]</scope>
    <source>
        <strain evidence="3 4">GH-76</strain>
    </source>
</reference>
<dbReference type="Proteomes" id="UP001465976">
    <property type="component" value="Unassembled WGS sequence"/>
</dbReference>
<sequence>MVKPTDDLHCDATNPLWARFLGYAGSPLAFCLLFFALSLIWYRWRGSHTTGAGGSQTVLTSLPSRMKGNGPYKRGSLRSVPPLVLPTPSPLPSPHPVPARVPISPGFVSPTLSARQFHLPFSPLTPLDPDVNETTYFSQPIRNEYHTTHSIYSHSEHQPNPIHSTRCQNDLSTTYSSTLGDHNARKQPDYDCDYEESVAGSVVSASIPRFVSASSGSHESPIPPTQHTLNSKESNDFLKYLNEYKEKERRSGDSYIEKVSRDAQWTHKSSLSDWDDLSSLRWNRDEYMGPVDSSLGVEHWAASWTRGAIGKFVGGRNNGGNELTRVGSGGSRMRVTEDSESYYFTAEDATPRGFEASVNDELFRREAGSRTTRTTRSRASPRELNQQQQQHSDQSSPLVWSIIKVQLPITLVLILATLSTLIDVINQANNPSSFPQPTPFGTHHVAFILIVWGPVFAFGCIPAIRQRLFFRRS</sequence>